<organism evidence="3 4">
    <name type="scientific">Opitutus terrae (strain DSM 11246 / JCM 15787 / PB90-1)</name>
    <dbReference type="NCBI Taxonomy" id="452637"/>
    <lineage>
        <taxon>Bacteria</taxon>
        <taxon>Pseudomonadati</taxon>
        <taxon>Verrucomicrobiota</taxon>
        <taxon>Opitutia</taxon>
        <taxon>Opitutales</taxon>
        <taxon>Opitutaceae</taxon>
        <taxon>Opitutus</taxon>
    </lineage>
</organism>
<accession>B1ZWE0</accession>
<dbReference type="Pfam" id="PF13343">
    <property type="entry name" value="SBP_bac_6"/>
    <property type="match status" value="1"/>
</dbReference>
<proteinExistence type="predicted"/>
<evidence type="ECO:0000256" key="2">
    <source>
        <dbReference type="SAM" id="MobiDB-lite"/>
    </source>
</evidence>
<gene>
    <name evidence="3" type="ordered locus">Oter_3615</name>
</gene>
<dbReference type="AlphaFoldDB" id="B1ZWE0"/>
<sequence length="572" mass="63946">MIRRLLILFTLAGLVALPFLLRPKQRPSENADDVVVVITSHNEAIRQEFGRGFARWYQSRTGRTVTVDWRVIGGTSEITRFLEAGYVAAFRRHWTDVLQRPWSAEVQRALVDPSVAAAESGRAVRAAFVDSDVGCGLDVFWGGASYDFARQANAGRLVAARVTQEHPEWFTDAVLPQEHAGEPYRDLEGRWIGTVLSSYGILYNRDSLRRLGIERPPEEWADLADPRFAGEVALADPTKSSSIAKAFEYIVQQQMQRREIELGGEGDRSQYREANGAATPSSRSSVRAAEEDATGSSGPQPRQPAAAIEQEAVSEGWLAGLRLLQQIGANARYFTDSSQKPPIDVGQGDCAAGICIDFYGWAQMEATGQRGAGEPRLGFVSPRGGAVHAVDPIGLLRGAPHRDVAEAFIEFTLTMDGQKLWNLRPGTPGGPTHFALRRLPVRRDFYAHEEWKPLRSDPDANPYATEEQLIYRRERTAPLIRELAFIARVMMQDAHPELVRAWRAIQHAPELRRSRALAQLQELSPVSYERAQGEIRRALRSSNRIEELRVARELGEFFRHSYTEAERIARGE</sequence>
<dbReference type="SUPFAM" id="SSF53850">
    <property type="entry name" value="Periplasmic binding protein-like II"/>
    <property type="match status" value="1"/>
</dbReference>
<dbReference type="STRING" id="452637.Oter_3615"/>
<dbReference type="KEGG" id="ote:Oter_3615"/>
<dbReference type="Gene3D" id="3.40.190.10">
    <property type="entry name" value="Periplasmic binding protein-like II"/>
    <property type="match status" value="1"/>
</dbReference>
<feature type="region of interest" description="Disordered" evidence="2">
    <location>
        <begin position="263"/>
        <end position="309"/>
    </location>
</feature>
<keyword evidence="1" id="KW-0732">Signal</keyword>
<evidence type="ECO:0000256" key="1">
    <source>
        <dbReference type="ARBA" id="ARBA00022729"/>
    </source>
</evidence>
<dbReference type="PANTHER" id="PTHR30006">
    <property type="entry name" value="THIAMINE-BINDING PERIPLASMIC PROTEIN-RELATED"/>
    <property type="match status" value="1"/>
</dbReference>
<dbReference type="OrthoDB" id="9791045at2"/>
<keyword evidence="4" id="KW-1185">Reference proteome</keyword>
<protein>
    <submittedName>
        <fullName evidence="3">ABC-type Fe3+ transport system periplasmic component-like protein</fullName>
    </submittedName>
</protein>
<dbReference type="Proteomes" id="UP000007013">
    <property type="component" value="Chromosome"/>
</dbReference>
<dbReference type="RefSeq" id="WP_012376421.1">
    <property type="nucleotide sequence ID" value="NC_010571.1"/>
</dbReference>
<evidence type="ECO:0000313" key="3">
    <source>
        <dbReference type="EMBL" id="ACB76892.1"/>
    </source>
</evidence>
<reference evidence="3 4" key="1">
    <citation type="journal article" date="2011" name="J. Bacteriol.">
        <title>Genome sequence of the verrucomicrobium Opitutus terrae PB90-1, an abundant inhabitant of rice paddy soil ecosystems.</title>
        <authorList>
            <person name="van Passel M.W."/>
            <person name="Kant R."/>
            <person name="Palva A."/>
            <person name="Copeland A."/>
            <person name="Lucas S."/>
            <person name="Lapidus A."/>
            <person name="Glavina del Rio T."/>
            <person name="Pitluck S."/>
            <person name="Goltsman E."/>
            <person name="Clum A."/>
            <person name="Sun H."/>
            <person name="Schmutz J."/>
            <person name="Larimer F.W."/>
            <person name="Land M.L."/>
            <person name="Hauser L."/>
            <person name="Kyrpides N."/>
            <person name="Mikhailova N."/>
            <person name="Richardson P.P."/>
            <person name="Janssen P.H."/>
            <person name="de Vos W.M."/>
            <person name="Smidt H."/>
        </authorList>
    </citation>
    <scope>NUCLEOTIDE SEQUENCE [LARGE SCALE GENOMIC DNA]</scope>
    <source>
        <strain evidence="4">DSM 11246 / JCM 15787 / PB90-1</strain>
    </source>
</reference>
<dbReference type="eggNOG" id="COG1840">
    <property type="taxonomic scope" value="Bacteria"/>
</dbReference>
<dbReference type="EMBL" id="CP001032">
    <property type="protein sequence ID" value="ACB76892.1"/>
    <property type="molecule type" value="Genomic_DNA"/>
</dbReference>
<name>B1ZWE0_OPITP</name>
<evidence type="ECO:0000313" key="4">
    <source>
        <dbReference type="Proteomes" id="UP000007013"/>
    </source>
</evidence>
<dbReference type="HOGENOM" id="CLU_485581_0_0_0"/>
<dbReference type="PANTHER" id="PTHR30006:SF24">
    <property type="entry name" value="SLL0237 PROTEIN"/>
    <property type="match status" value="1"/>
</dbReference>